<evidence type="ECO:0000256" key="3">
    <source>
        <dbReference type="ARBA" id="ARBA00023163"/>
    </source>
</evidence>
<dbReference type="Proteomes" id="UP000679691">
    <property type="component" value="Unassembled WGS sequence"/>
</dbReference>
<organism evidence="5 6">
    <name type="scientific">Rhinopithecimicrobium faecis</name>
    <dbReference type="NCBI Taxonomy" id="2820698"/>
    <lineage>
        <taxon>Bacteria</taxon>
        <taxon>Pseudomonadati</taxon>
        <taxon>Bacteroidota</taxon>
        <taxon>Sphingobacteriia</taxon>
        <taxon>Sphingobacteriales</taxon>
        <taxon>Sphingobacteriaceae</taxon>
        <taxon>Rhinopithecimicrobium</taxon>
    </lineage>
</organism>
<evidence type="ECO:0000259" key="4">
    <source>
        <dbReference type="PROSITE" id="PS51118"/>
    </source>
</evidence>
<keyword evidence="2" id="KW-0238">DNA-binding</keyword>
<dbReference type="SUPFAM" id="SSF46785">
    <property type="entry name" value="Winged helix' DNA-binding domain"/>
    <property type="match status" value="1"/>
</dbReference>
<dbReference type="InterPro" id="IPR002577">
    <property type="entry name" value="HTH_HxlR"/>
</dbReference>
<dbReference type="GO" id="GO:0003677">
    <property type="term" value="F:DNA binding"/>
    <property type="evidence" value="ECO:0007669"/>
    <property type="project" value="UniProtKB-KW"/>
</dbReference>
<protein>
    <submittedName>
        <fullName evidence="5">Helix-turn-helix transcriptional regulator</fullName>
    </submittedName>
</protein>
<name>A0A8T4H9M7_9SPHI</name>
<dbReference type="InterPro" id="IPR036390">
    <property type="entry name" value="WH_DNA-bd_sf"/>
</dbReference>
<evidence type="ECO:0000313" key="5">
    <source>
        <dbReference type="EMBL" id="MBP3942806.1"/>
    </source>
</evidence>
<dbReference type="AlphaFoldDB" id="A0A8T4H9M7"/>
<dbReference type="Pfam" id="PF01638">
    <property type="entry name" value="HxlR"/>
    <property type="match status" value="1"/>
</dbReference>
<evidence type="ECO:0000256" key="1">
    <source>
        <dbReference type="ARBA" id="ARBA00023015"/>
    </source>
</evidence>
<dbReference type="Gene3D" id="1.10.10.10">
    <property type="entry name" value="Winged helix-like DNA-binding domain superfamily/Winged helix DNA-binding domain"/>
    <property type="match status" value="1"/>
</dbReference>
<comment type="caution">
    <text evidence="5">The sequence shown here is derived from an EMBL/GenBank/DDBJ whole genome shotgun (WGS) entry which is preliminary data.</text>
</comment>
<dbReference type="InterPro" id="IPR036388">
    <property type="entry name" value="WH-like_DNA-bd_sf"/>
</dbReference>
<keyword evidence="6" id="KW-1185">Reference proteome</keyword>
<keyword evidence="1" id="KW-0805">Transcription regulation</keyword>
<dbReference type="PANTHER" id="PTHR33204">
    <property type="entry name" value="TRANSCRIPTIONAL REGULATOR, MARR FAMILY"/>
    <property type="match status" value="1"/>
</dbReference>
<dbReference type="PROSITE" id="PS51118">
    <property type="entry name" value="HTH_HXLR"/>
    <property type="match status" value="1"/>
</dbReference>
<reference evidence="5" key="1">
    <citation type="submission" date="2021-03" db="EMBL/GenBank/DDBJ databases">
        <authorList>
            <person name="Lu T."/>
            <person name="Wang Q."/>
            <person name="Han X."/>
        </authorList>
    </citation>
    <scope>NUCLEOTIDE SEQUENCE</scope>
    <source>
        <strain evidence="5">WQ 2009</strain>
    </source>
</reference>
<dbReference type="EMBL" id="JAGKSB010000004">
    <property type="protein sequence ID" value="MBP3942806.1"/>
    <property type="molecule type" value="Genomic_DNA"/>
</dbReference>
<sequence>MIKKPITDPEVCTGNIRAMTDALESLGGKWRLLILHYLLVRADENNTFNKIEKDIEGISAKMLSKELKILESNLLVSREVQQSSPVTVKYNITEYGKQVRPVIAALVNWGLAHRMEVFQ</sequence>
<evidence type="ECO:0000313" key="6">
    <source>
        <dbReference type="Proteomes" id="UP000679691"/>
    </source>
</evidence>
<feature type="domain" description="HTH hxlR-type" evidence="4">
    <location>
        <begin position="12"/>
        <end position="118"/>
    </location>
</feature>
<evidence type="ECO:0000256" key="2">
    <source>
        <dbReference type="ARBA" id="ARBA00023125"/>
    </source>
</evidence>
<proteinExistence type="predicted"/>
<keyword evidence="3" id="KW-0804">Transcription</keyword>
<accession>A0A8T4H9M7</accession>
<gene>
    <name evidence="5" type="ORF">J5U18_04375</name>
</gene>